<evidence type="ECO:0000256" key="9">
    <source>
        <dbReference type="PIRNR" id="PIRNR000774"/>
    </source>
</evidence>
<dbReference type="Pfam" id="PF00309">
    <property type="entry name" value="Sigma54_AID"/>
    <property type="match status" value="1"/>
</dbReference>
<evidence type="ECO:0000256" key="5">
    <source>
        <dbReference type="ARBA" id="ARBA00023015"/>
    </source>
</evidence>
<dbReference type="Pfam" id="PF04552">
    <property type="entry name" value="Sigma54_DBD"/>
    <property type="match status" value="1"/>
</dbReference>
<feature type="domain" description="RNA polymerase sigma factor 54 core-binding" evidence="11">
    <location>
        <begin position="87"/>
        <end position="280"/>
    </location>
</feature>
<reference evidence="12 13" key="1">
    <citation type="submission" date="2022-02" db="EMBL/GenBank/DDBJ databases">
        <title>Genome sequence data of Kingella unionensis sp. nov. strain CICC 24913 (CCUG 75125).</title>
        <authorList>
            <person name="Xiao M."/>
        </authorList>
    </citation>
    <scope>NUCLEOTIDE SEQUENCE [LARGE SCALE GENOMIC DNA]</scope>
    <source>
        <strain evidence="12 13">CICC 24913</strain>
    </source>
</reference>
<keyword evidence="13" id="KW-1185">Reference proteome</keyword>
<evidence type="ECO:0000313" key="12">
    <source>
        <dbReference type="EMBL" id="MCG6503526.1"/>
    </source>
</evidence>
<keyword evidence="5 9" id="KW-0805">Transcription regulation</keyword>
<evidence type="ECO:0000256" key="8">
    <source>
        <dbReference type="ARBA" id="ARBA00023163"/>
    </source>
</evidence>
<dbReference type="Gene3D" id="1.10.10.1330">
    <property type="entry name" value="RNA polymerase sigma-54 factor, core-binding domain"/>
    <property type="match status" value="1"/>
</dbReference>
<comment type="caution">
    <text evidence="12">The sequence shown here is derived from an EMBL/GenBank/DDBJ whole genome shotgun (WGS) entry which is preliminary data.</text>
</comment>
<gene>
    <name evidence="12" type="primary">rpoN</name>
    <name evidence="12" type="ORF">MB824_03320</name>
</gene>
<keyword evidence="3 9" id="KW-0808">Transferase</keyword>
<comment type="similarity">
    <text evidence="1 9">Belongs to the sigma-54 factor family.</text>
</comment>
<keyword evidence="6 9" id="KW-0731">Sigma factor</keyword>
<dbReference type="RefSeq" id="WP_238745938.1">
    <property type="nucleotide sequence ID" value="NZ_JAKOOW010000009.1"/>
</dbReference>
<proteinExistence type="inferred from homology"/>
<evidence type="ECO:0000259" key="10">
    <source>
        <dbReference type="Pfam" id="PF04552"/>
    </source>
</evidence>
<keyword evidence="4 9" id="KW-0548">Nucleotidyltransferase</keyword>
<dbReference type="Pfam" id="PF04963">
    <property type="entry name" value="Sigma54_CBD"/>
    <property type="match status" value="1"/>
</dbReference>
<organism evidence="12 13">
    <name type="scientific">Kingella pumchi</name>
    <dbReference type="NCBI Taxonomy" id="2779506"/>
    <lineage>
        <taxon>Bacteria</taxon>
        <taxon>Pseudomonadati</taxon>
        <taxon>Pseudomonadota</taxon>
        <taxon>Betaproteobacteria</taxon>
        <taxon>Neisseriales</taxon>
        <taxon>Neisseriaceae</taxon>
        <taxon>Kingella</taxon>
    </lineage>
</organism>
<protein>
    <recommendedName>
        <fullName evidence="9">RNA polymerase sigma-54 factor</fullName>
    </recommendedName>
</protein>
<dbReference type="InterPro" id="IPR007634">
    <property type="entry name" value="RNA_pol_sigma_54_DNA-bd"/>
</dbReference>
<dbReference type="PANTHER" id="PTHR32248:SF4">
    <property type="entry name" value="RNA POLYMERASE SIGMA-54 FACTOR"/>
    <property type="match status" value="1"/>
</dbReference>
<evidence type="ECO:0000256" key="1">
    <source>
        <dbReference type="ARBA" id="ARBA00008798"/>
    </source>
</evidence>
<keyword evidence="7 9" id="KW-0238">DNA-binding</keyword>
<evidence type="ECO:0000256" key="4">
    <source>
        <dbReference type="ARBA" id="ARBA00022695"/>
    </source>
</evidence>
<dbReference type="PROSITE" id="PS00718">
    <property type="entry name" value="SIGMA54_2"/>
    <property type="match status" value="1"/>
</dbReference>
<keyword evidence="8 9" id="KW-0804">Transcription</keyword>
<dbReference type="PIRSF" id="PIRSF000774">
    <property type="entry name" value="RpoN"/>
    <property type="match status" value="1"/>
</dbReference>
<evidence type="ECO:0000259" key="11">
    <source>
        <dbReference type="Pfam" id="PF04963"/>
    </source>
</evidence>
<dbReference type="PRINTS" id="PR00045">
    <property type="entry name" value="SIGMA54FCT"/>
</dbReference>
<dbReference type="NCBIfam" id="TIGR02395">
    <property type="entry name" value="rpoN_sigma"/>
    <property type="match status" value="1"/>
</dbReference>
<dbReference type="InterPro" id="IPR038709">
    <property type="entry name" value="RpoN_core-bd_sf"/>
</dbReference>
<feature type="domain" description="RNA polymerase sigma factor 54 DNA-binding" evidence="10">
    <location>
        <begin position="296"/>
        <end position="450"/>
    </location>
</feature>
<name>A0ABS9NL51_9NEIS</name>
<evidence type="ECO:0000256" key="3">
    <source>
        <dbReference type="ARBA" id="ARBA00022679"/>
    </source>
</evidence>
<dbReference type="EMBL" id="JAKOOW010000009">
    <property type="protein sequence ID" value="MCG6503526.1"/>
    <property type="molecule type" value="Genomic_DNA"/>
</dbReference>
<keyword evidence="2 9" id="KW-0240">DNA-directed RNA polymerase</keyword>
<accession>A0ABS9NL51</accession>
<evidence type="ECO:0000256" key="6">
    <source>
        <dbReference type="ARBA" id="ARBA00023082"/>
    </source>
</evidence>
<sequence>MSENNFQLKLKQSQQLNQSMQQSLRVLQMSSQEIEREVEDWLLDNPLLEKVESDGESELPYEPPLVSAAVSQRNVSLEDSESAWENLADEEDLYAYLHKQVSEHPLTQLEAAHVHVLIDFLDEKGYLTESIEEIVDNTPLEWMLSEEDLEIALEHLRNFDPPGIATENLQQSLLHQLSRLPITLARRCASHIVMHHLDKLTPNQPKNVIRLGKLLPEFSDSVLKAALKMITGLNPYPAYGFSSGEPVSYVSPDIFVHNDGKGWQAFSNRESGPQIRINQELSDALADSEGIDSAWREKIIGAKQKIDMLAQRKNTVLRVAEYIVERQQDFFQFGEIALAPMLLKECAQHLNLAESTISRAVSNKYLACPQGLFALRYFFSHAVSGDTKEGLSANAIKSVISQLVDNEDKRKPYSDCMLHKFLHQQGIDIARRTVAKYREQLGIPPVQHRRHS</sequence>
<dbReference type="PROSITE" id="PS50044">
    <property type="entry name" value="SIGMA54_3"/>
    <property type="match status" value="1"/>
</dbReference>
<dbReference type="Gene3D" id="1.10.10.60">
    <property type="entry name" value="Homeodomain-like"/>
    <property type="match status" value="1"/>
</dbReference>
<comment type="function">
    <text evidence="9">Sigma factors are initiation factors that promote the attachment of RNA polymerase to specific initiation sites and are then released.</text>
</comment>
<dbReference type="InterPro" id="IPR000394">
    <property type="entry name" value="RNA_pol_sigma_54"/>
</dbReference>
<evidence type="ECO:0000256" key="7">
    <source>
        <dbReference type="ARBA" id="ARBA00023125"/>
    </source>
</evidence>
<dbReference type="PANTHER" id="PTHR32248">
    <property type="entry name" value="RNA POLYMERASE SIGMA-54 FACTOR"/>
    <property type="match status" value="1"/>
</dbReference>
<evidence type="ECO:0000313" key="13">
    <source>
        <dbReference type="Proteomes" id="UP001298424"/>
    </source>
</evidence>
<dbReference type="InterPro" id="IPR007046">
    <property type="entry name" value="RNA_pol_sigma_54_core-bd"/>
</dbReference>
<dbReference type="Proteomes" id="UP001298424">
    <property type="component" value="Unassembled WGS sequence"/>
</dbReference>
<evidence type="ECO:0000256" key="2">
    <source>
        <dbReference type="ARBA" id="ARBA00022478"/>
    </source>
</evidence>